<dbReference type="AlphaFoldDB" id="A0A7J7KJR7"/>
<dbReference type="Proteomes" id="UP000593567">
    <property type="component" value="Unassembled WGS sequence"/>
</dbReference>
<keyword evidence="4" id="KW-1185">Reference proteome</keyword>
<keyword evidence="2" id="KW-0732">Signal</keyword>
<feature type="region of interest" description="Disordered" evidence="1">
    <location>
        <begin position="166"/>
        <end position="186"/>
    </location>
</feature>
<accession>A0A7J7KJR7</accession>
<evidence type="ECO:0000256" key="2">
    <source>
        <dbReference type="SAM" id="SignalP"/>
    </source>
</evidence>
<protein>
    <submittedName>
        <fullName evidence="3">Uncharacterized protein</fullName>
    </submittedName>
</protein>
<reference evidence="3" key="1">
    <citation type="submission" date="2020-06" db="EMBL/GenBank/DDBJ databases">
        <title>Draft genome of Bugula neritina, a colonial animal packing powerful symbionts and potential medicines.</title>
        <authorList>
            <person name="Rayko M."/>
        </authorList>
    </citation>
    <scope>NUCLEOTIDE SEQUENCE [LARGE SCALE GENOMIC DNA]</scope>
    <source>
        <strain evidence="3">Kwan_BN1</strain>
    </source>
</reference>
<feature type="region of interest" description="Disordered" evidence="1">
    <location>
        <begin position="323"/>
        <end position="519"/>
    </location>
</feature>
<feature type="compositionally biased region" description="Low complexity" evidence="1">
    <location>
        <begin position="366"/>
        <end position="513"/>
    </location>
</feature>
<gene>
    <name evidence="3" type="ORF">EB796_003845</name>
</gene>
<organism evidence="3 4">
    <name type="scientific">Bugula neritina</name>
    <name type="common">Brown bryozoan</name>
    <name type="synonym">Sertularia neritina</name>
    <dbReference type="NCBI Taxonomy" id="10212"/>
    <lineage>
        <taxon>Eukaryota</taxon>
        <taxon>Metazoa</taxon>
        <taxon>Spiralia</taxon>
        <taxon>Lophotrochozoa</taxon>
        <taxon>Bryozoa</taxon>
        <taxon>Gymnolaemata</taxon>
        <taxon>Cheilostomatida</taxon>
        <taxon>Flustrina</taxon>
        <taxon>Buguloidea</taxon>
        <taxon>Bugulidae</taxon>
        <taxon>Bugula</taxon>
    </lineage>
</organism>
<evidence type="ECO:0000256" key="1">
    <source>
        <dbReference type="SAM" id="MobiDB-lite"/>
    </source>
</evidence>
<dbReference type="EMBL" id="VXIV02000505">
    <property type="protein sequence ID" value="KAF6037858.1"/>
    <property type="molecule type" value="Genomic_DNA"/>
</dbReference>
<feature type="compositionally biased region" description="Polar residues" evidence="1">
    <location>
        <begin position="170"/>
        <end position="186"/>
    </location>
</feature>
<feature type="signal peptide" evidence="2">
    <location>
        <begin position="1"/>
        <end position="17"/>
    </location>
</feature>
<feature type="region of interest" description="Disordered" evidence="1">
    <location>
        <begin position="245"/>
        <end position="264"/>
    </location>
</feature>
<proteinExistence type="predicted"/>
<sequence length="691" mass="74735">MRGQQLVLILLLGVVSPEHLSEVVSTSIGCNDLQLLLPPEDYTLASEPPDHRIDCVRDGNFIHVDIDSLPSQTVITHLMVQIYVDNKPSGSFLTPSNRVDYAVSCNDTAMISKDSKAKLTMSATWYNTMSEDLDTNPPTCVVTIVDFNKMAWEALSLGVVNKRAKHVTDPKTTPSIPDTEQTESSHNSTMLNLTTNVNVNTTGHNFHNATPLTQNASSITQNTTDSVDDQTTREENTAMISNISKNATNNKKKNEFTSSADEAREKTAATASRVIQEPAKFLSLPLASLQGQPPRDSAFLLPKILLPQGATLRPSSLARLKSMSSRTPAISRSTQFTEEASSSKVATPAAGNASITGIARNGLQSTIPRPTTTTTTTTTLRPTTTTTTPIPTTTTTTTTTPRPTTTTTTTPRPTTTTTTTTPRPTTTTTTSQPITTTTTTTTPRPITTTTAPTTPRPTTTTTTTTTPRPTTTTTTTPRPTTTTTTTTPRPTTTTTTPRPITPTTTTTPKPTTTSTQSANLDLGPRIIEGRQYEHHCFNWYIERVMIPHTNCHSFISVEDELPRAFQTCPQSRQGHQLCFDVTKCTCTTCLPGVCPTSNDPQKSFDVVIYDSSRKQVGHIAGEHVRNSNGGYSENVQMSGVINPGNHPLLDSDGNPFTTPKPRGTKRTRPQPNPGRESRVGGILDNLLAFLG</sequence>
<name>A0A7J7KJR7_BUGNE</name>
<comment type="caution">
    <text evidence="3">The sequence shown here is derived from an EMBL/GenBank/DDBJ whole genome shotgun (WGS) entry which is preliminary data.</text>
</comment>
<feature type="compositionally biased region" description="Polar residues" evidence="1">
    <location>
        <begin position="323"/>
        <end position="345"/>
    </location>
</feature>
<feature type="region of interest" description="Disordered" evidence="1">
    <location>
        <begin position="642"/>
        <end position="679"/>
    </location>
</feature>
<evidence type="ECO:0000313" key="3">
    <source>
        <dbReference type="EMBL" id="KAF6037858.1"/>
    </source>
</evidence>
<feature type="chain" id="PRO_5029643599" evidence="2">
    <location>
        <begin position="18"/>
        <end position="691"/>
    </location>
</feature>
<evidence type="ECO:0000313" key="4">
    <source>
        <dbReference type="Proteomes" id="UP000593567"/>
    </source>
</evidence>